<dbReference type="AlphaFoldDB" id="A0AAD8MXY6"/>
<dbReference type="InterPro" id="IPR037624">
    <property type="entry name" value="Nup133-like"/>
</dbReference>
<evidence type="ECO:0000313" key="5">
    <source>
        <dbReference type="Proteomes" id="UP001237642"/>
    </source>
</evidence>
<evidence type="ECO:0000313" key="4">
    <source>
        <dbReference type="EMBL" id="KAK1389131.1"/>
    </source>
</evidence>
<protein>
    <submittedName>
        <fullName evidence="4">Uncharacterized protein</fullName>
    </submittedName>
</protein>
<dbReference type="PANTHER" id="PTHR13405:SF11">
    <property type="entry name" value="NUCLEAR PORE COMPLEX PROTEIN NUP133"/>
    <property type="match status" value="1"/>
</dbReference>
<dbReference type="SUPFAM" id="SSF117289">
    <property type="entry name" value="Nucleoporin domain"/>
    <property type="match status" value="1"/>
</dbReference>
<evidence type="ECO:0000256" key="1">
    <source>
        <dbReference type="ARBA" id="ARBA00004123"/>
    </source>
</evidence>
<accession>A0AAD8MXY6</accession>
<dbReference type="EMBL" id="JAUIZM010000004">
    <property type="protein sequence ID" value="KAK1389131.1"/>
    <property type="molecule type" value="Genomic_DNA"/>
</dbReference>
<dbReference type="GO" id="GO:0031080">
    <property type="term" value="C:nuclear pore outer ring"/>
    <property type="evidence" value="ECO:0007669"/>
    <property type="project" value="TreeGrafter"/>
</dbReference>
<dbReference type="GO" id="GO:0000972">
    <property type="term" value="P:transcription-dependent tethering of RNA polymerase II gene DNA at nuclear periphery"/>
    <property type="evidence" value="ECO:0007669"/>
    <property type="project" value="TreeGrafter"/>
</dbReference>
<dbReference type="PANTHER" id="PTHR13405">
    <property type="entry name" value="NUCLEAR PORE COMPLEX PROTEIN NUP133"/>
    <property type="match status" value="1"/>
</dbReference>
<proteinExistence type="predicted"/>
<comment type="subcellular location">
    <subcellularLocation>
        <location evidence="1">Nucleus</location>
    </subcellularLocation>
</comment>
<keyword evidence="5" id="KW-1185">Reference proteome</keyword>
<keyword evidence="2" id="KW-0813">Transport</keyword>
<evidence type="ECO:0000256" key="3">
    <source>
        <dbReference type="ARBA" id="ARBA00023242"/>
    </source>
</evidence>
<evidence type="ECO:0000256" key="2">
    <source>
        <dbReference type="ARBA" id="ARBA00022448"/>
    </source>
</evidence>
<dbReference type="GO" id="GO:0006606">
    <property type="term" value="P:protein import into nucleus"/>
    <property type="evidence" value="ECO:0007669"/>
    <property type="project" value="TreeGrafter"/>
</dbReference>
<gene>
    <name evidence="4" type="ORF">POM88_017309</name>
</gene>
<reference evidence="4" key="1">
    <citation type="submission" date="2023-02" db="EMBL/GenBank/DDBJ databases">
        <title>Genome of toxic invasive species Heracleum sosnowskyi carries increased number of genes despite the absence of recent whole-genome duplications.</title>
        <authorList>
            <person name="Schelkunov M."/>
            <person name="Shtratnikova V."/>
            <person name="Makarenko M."/>
            <person name="Klepikova A."/>
            <person name="Omelchenko D."/>
            <person name="Novikova G."/>
            <person name="Obukhova E."/>
            <person name="Bogdanov V."/>
            <person name="Penin A."/>
            <person name="Logacheva M."/>
        </authorList>
    </citation>
    <scope>NUCLEOTIDE SEQUENCE</scope>
    <source>
        <strain evidence="4">Hsosn_3</strain>
        <tissue evidence="4">Leaf</tissue>
    </source>
</reference>
<sequence>MPLGLMEVLRDHLCDTTISGITFRLLCLVMCLTVVEYKVAWILCGSRILLWEYLPLTNSRICVVLDIPSHIAEVEGSGSNWSLCVLSRDNIQKRRAKPIKQYNSIGVILCNLKTRVIVYLADICSEGTNTPVTSTDTLEATFSPGQSLHIIMEHGEKLSGVIQLKELQNNISQCRPCGFGSSYSTLKSEITDPLWDLIHLVGEKSCPKTVLLMSEHHMWYLSPEGIIPWYCRTVVRSGLWSIAFIVASLGRVFLPNGGIGFIVSIVL</sequence>
<dbReference type="GO" id="GO:0016973">
    <property type="term" value="P:poly(A)+ mRNA export from nucleus"/>
    <property type="evidence" value="ECO:0007669"/>
    <property type="project" value="TreeGrafter"/>
</dbReference>
<keyword evidence="3" id="KW-0539">Nucleus</keyword>
<comment type="caution">
    <text evidence="4">The sequence shown here is derived from an EMBL/GenBank/DDBJ whole genome shotgun (WGS) entry which is preliminary data.</text>
</comment>
<name>A0AAD8MXY6_9APIA</name>
<reference evidence="4" key="2">
    <citation type="submission" date="2023-05" db="EMBL/GenBank/DDBJ databases">
        <authorList>
            <person name="Schelkunov M.I."/>
        </authorList>
    </citation>
    <scope>NUCLEOTIDE SEQUENCE</scope>
    <source>
        <strain evidence="4">Hsosn_3</strain>
        <tissue evidence="4">Leaf</tissue>
    </source>
</reference>
<dbReference type="Proteomes" id="UP001237642">
    <property type="component" value="Unassembled WGS sequence"/>
</dbReference>
<organism evidence="4 5">
    <name type="scientific">Heracleum sosnowskyi</name>
    <dbReference type="NCBI Taxonomy" id="360622"/>
    <lineage>
        <taxon>Eukaryota</taxon>
        <taxon>Viridiplantae</taxon>
        <taxon>Streptophyta</taxon>
        <taxon>Embryophyta</taxon>
        <taxon>Tracheophyta</taxon>
        <taxon>Spermatophyta</taxon>
        <taxon>Magnoliopsida</taxon>
        <taxon>eudicotyledons</taxon>
        <taxon>Gunneridae</taxon>
        <taxon>Pentapetalae</taxon>
        <taxon>asterids</taxon>
        <taxon>campanulids</taxon>
        <taxon>Apiales</taxon>
        <taxon>Apiaceae</taxon>
        <taxon>Apioideae</taxon>
        <taxon>apioid superclade</taxon>
        <taxon>Tordylieae</taxon>
        <taxon>Tordyliinae</taxon>
        <taxon>Heracleum</taxon>
    </lineage>
</organism>
<dbReference type="GO" id="GO:0017056">
    <property type="term" value="F:structural constituent of nuclear pore"/>
    <property type="evidence" value="ECO:0007669"/>
    <property type="project" value="InterPro"/>
</dbReference>